<protein>
    <submittedName>
        <fullName evidence="11">ATP-binding cassette, subfamily C/ATP-binding cassette, subfamily C, LapB</fullName>
    </submittedName>
</protein>
<dbReference type="GO" id="GO:0140359">
    <property type="term" value="F:ABC-type transporter activity"/>
    <property type="evidence" value="ECO:0007669"/>
    <property type="project" value="InterPro"/>
</dbReference>
<feature type="transmembrane region" description="Helical" evidence="8">
    <location>
        <begin position="313"/>
        <end position="332"/>
    </location>
</feature>
<proteinExistence type="predicted"/>
<accession>A0A1H3EPW6</accession>
<dbReference type="GO" id="GO:0016887">
    <property type="term" value="F:ATP hydrolysis activity"/>
    <property type="evidence" value="ECO:0007669"/>
    <property type="project" value="InterPro"/>
</dbReference>
<name>A0A1H3EPW6_9RHOB</name>
<dbReference type="SMART" id="SM00382">
    <property type="entry name" value="AAA"/>
    <property type="match status" value="1"/>
</dbReference>
<dbReference type="Gene3D" id="1.20.1560.10">
    <property type="entry name" value="ABC transporter type 1, transmembrane domain"/>
    <property type="match status" value="1"/>
</dbReference>
<sequence length="727" mass="77097">MTAVATRPETAGPAADGEPGAAVPRRAHLSPAAARDLLAGLVRAAGWQGDARAVADALPHERPAMRAHDLMRALGNLGIRLETAEASLDDIQAADCPCLFLADDSPPLAVLARRDDRIQVLAPGYDAPHWVAPVRNTGTAVRVGRAERPGEDGTAGPAFSLSAFLRAHGGVIGGLVVASLMINLMAFATPMFVMTLYDHVIPTRSESLLGALVIGLVLAFAFDAVFRMIRTKALVHAGARIERGLVLGLFAKLCTLPMSTLSRADLGQHIARFRQFESLRDAFVGPAVAAVLDLPFAVIFLAAIFAFAPAVGWLILALVATFVAVGFGALPLSRRLAREAGAARAAHQRLMMEIAANQREIRRLGAQDAWRARARPLAAEAAATARRSRQLAGALQAFGQMLMTVAGVGAVVWGAEAAMRGEMTLGALIATMTLVWRVLAPFQALFVAAPQLDSQHRGGKQADAMLSQPGEHMRGAARVRHGGLRGELRFNAVVFRYEPGADPVLAGVSAAARDGEILMIPGRNGAGKSTLLRLAAALWRPAAGSISIGGIDLRQVAVDDLRASLAYVGQSPEFFHGTVRQNLALAEPLADGPAMMRALREAGIEDEIAALPEGLDTRMTEGLRRSLPPSLLQGLTLARAWLKDAPVVLLDEPANGLDEARDALLLDKLRGLQGRRTVLMVTNRPSHLALADRIIYLDQGRVALDGAGESMVRKVAALNALRLEPRP</sequence>
<evidence type="ECO:0000256" key="8">
    <source>
        <dbReference type="SAM" id="Phobius"/>
    </source>
</evidence>
<dbReference type="SUPFAM" id="SSF52540">
    <property type="entry name" value="P-loop containing nucleoside triphosphate hydrolases"/>
    <property type="match status" value="1"/>
</dbReference>
<keyword evidence="4 11" id="KW-0067">ATP-binding</keyword>
<dbReference type="STRING" id="356660.SAMN05444336_110133"/>
<dbReference type="Pfam" id="PF00005">
    <property type="entry name" value="ABC_tran"/>
    <property type="match status" value="1"/>
</dbReference>
<evidence type="ECO:0000256" key="6">
    <source>
        <dbReference type="ARBA" id="ARBA00023136"/>
    </source>
</evidence>
<dbReference type="InterPro" id="IPR003439">
    <property type="entry name" value="ABC_transporter-like_ATP-bd"/>
</dbReference>
<dbReference type="InterPro" id="IPR036640">
    <property type="entry name" value="ABC1_TM_sf"/>
</dbReference>
<dbReference type="InterPro" id="IPR003593">
    <property type="entry name" value="AAA+_ATPase"/>
</dbReference>
<evidence type="ECO:0000256" key="1">
    <source>
        <dbReference type="ARBA" id="ARBA00004651"/>
    </source>
</evidence>
<dbReference type="InterPro" id="IPR039421">
    <property type="entry name" value="Type_1_exporter"/>
</dbReference>
<dbReference type="PANTHER" id="PTHR24221:SF248">
    <property type="entry name" value="ABC TRANSPORTER TRANSMEMBRANE REGION"/>
    <property type="match status" value="1"/>
</dbReference>
<dbReference type="Proteomes" id="UP000199118">
    <property type="component" value="Unassembled WGS sequence"/>
</dbReference>
<keyword evidence="6 8" id="KW-0472">Membrane</keyword>
<keyword evidence="3" id="KW-0547">Nucleotide-binding</keyword>
<reference evidence="11 12" key="1">
    <citation type="submission" date="2016-10" db="EMBL/GenBank/DDBJ databases">
        <authorList>
            <person name="de Groot N.N."/>
        </authorList>
    </citation>
    <scope>NUCLEOTIDE SEQUENCE [LARGE SCALE GENOMIC DNA]</scope>
    <source>
        <strain evidence="11 12">DSM 17890</strain>
    </source>
</reference>
<dbReference type="OrthoDB" id="5288404at2"/>
<dbReference type="RefSeq" id="WP_092684837.1">
    <property type="nucleotide sequence ID" value="NZ_FNMZ01000010.1"/>
</dbReference>
<feature type="compositionally biased region" description="Low complexity" evidence="7">
    <location>
        <begin position="11"/>
        <end position="23"/>
    </location>
</feature>
<evidence type="ECO:0000313" key="11">
    <source>
        <dbReference type="EMBL" id="SDX80761.1"/>
    </source>
</evidence>
<comment type="subcellular location">
    <subcellularLocation>
        <location evidence="1">Cell membrane</location>
        <topology evidence="1">Multi-pass membrane protein</topology>
    </subcellularLocation>
</comment>
<feature type="region of interest" description="Disordered" evidence="7">
    <location>
        <begin position="1"/>
        <end position="23"/>
    </location>
</feature>
<gene>
    <name evidence="11" type="ORF">SAMN05444336_110133</name>
</gene>
<evidence type="ECO:0000256" key="5">
    <source>
        <dbReference type="ARBA" id="ARBA00022989"/>
    </source>
</evidence>
<feature type="transmembrane region" description="Helical" evidence="8">
    <location>
        <begin position="282"/>
        <end position="307"/>
    </location>
</feature>
<keyword evidence="2 8" id="KW-0812">Transmembrane</keyword>
<feature type="domain" description="ABC transporter" evidence="9">
    <location>
        <begin position="488"/>
        <end position="724"/>
    </location>
</feature>
<dbReference type="InterPro" id="IPR027417">
    <property type="entry name" value="P-loop_NTPase"/>
</dbReference>
<keyword evidence="5 8" id="KW-1133">Transmembrane helix</keyword>
<evidence type="ECO:0000256" key="2">
    <source>
        <dbReference type="ARBA" id="ARBA00022692"/>
    </source>
</evidence>
<evidence type="ECO:0000256" key="4">
    <source>
        <dbReference type="ARBA" id="ARBA00022840"/>
    </source>
</evidence>
<dbReference type="PROSITE" id="PS50893">
    <property type="entry name" value="ABC_TRANSPORTER_2"/>
    <property type="match status" value="1"/>
</dbReference>
<dbReference type="Gene3D" id="3.40.50.300">
    <property type="entry name" value="P-loop containing nucleotide triphosphate hydrolases"/>
    <property type="match status" value="1"/>
</dbReference>
<feature type="transmembrane region" description="Helical" evidence="8">
    <location>
        <begin position="394"/>
        <end position="415"/>
    </location>
</feature>
<evidence type="ECO:0000256" key="3">
    <source>
        <dbReference type="ARBA" id="ARBA00022741"/>
    </source>
</evidence>
<dbReference type="GO" id="GO:0005524">
    <property type="term" value="F:ATP binding"/>
    <property type="evidence" value="ECO:0007669"/>
    <property type="project" value="UniProtKB-KW"/>
</dbReference>
<dbReference type="InterPro" id="IPR011527">
    <property type="entry name" value="ABC1_TM_dom"/>
</dbReference>
<evidence type="ECO:0000259" key="9">
    <source>
        <dbReference type="PROSITE" id="PS50893"/>
    </source>
</evidence>
<dbReference type="PANTHER" id="PTHR24221">
    <property type="entry name" value="ATP-BINDING CASSETTE SUB-FAMILY B"/>
    <property type="match status" value="1"/>
</dbReference>
<dbReference type="Gene3D" id="3.90.70.10">
    <property type="entry name" value="Cysteine proteinases"/>
    <property type="match status" value="1"/>
</dbReference>
<evidence type="ECO:0000313" key="12">
    <source>
        <dbReference type="Proteomes" id="UP000199118"/>
    </source>
</evidence>
<feature type="transmembrane region" description="Helical" evidence="8">
    <location>
        <begin position="169"/>
        <end position="188"/>
    </location>
</feature>
<feature type="transmembrane region" description="Helical" evidence="8">
    <location>
        <begin position="208"/>
        <end position="226"/>
    </location>
</feature>
<dbReference type="Pfam" id="PF00664">
    <property type="entry name" value="ABC_membrane"/>
    <property type="match status" value="1"/>
</dbReference>
<feature type="domain" description="ABC transmembrane type-1" evidence="10">
    <location>
        <begin position="174"/>
        <end position="454"/>
    </location>
</feature>
<organism evidence="11 12">
    <name type="scientific">Albimonas donghaensis</name>
    <dbReference type="NCBI Taxonomy" id="356660"/>
    <lineage>
        <taxon>Bacteria</taxon>
        <taxon>Pseudomonadati</taxon>
        <taxon>Pseudomonadota</taxon>
        <taxon>Alphaproteobacteria</taxon>
        <taxon>Rhodobacterales</taxon>
        <taxon>Paracoccaceae</taxon>
        <taxon>Albimonas</taxon>
    </lineage>
</organism>
<dbReference type="GO" id="GO:0005886">
    <property type="term" value="C:plasma membrane"/>
    <property type="evidence" value="ECO:0007669"/>
    <property type="project" value="UniProtKB-SubCell"/>
</dbReference>
<dbReference type="SUPFAM" id="SSF90123">
    <property type="entry name" value="ABC transporter transmembrane region"/>
    <property type="match status" value="1"/>
</dbReference>
<dbReference type="PROSITE" id="PS50929">
    <property type="entry name" value="ABC_TM1F"/>
    <property type="match status" value="1"/>
</dbReference>
<dbReference type="GO" id="GO:0034040">
    <property type="term" value="F:ATPase-coupled lipid transmembrane transporter activity"/>
    <property type="evidence" value="ECO:0007669"/>
    <property type="project" value="TreeGrafter"/>
</dbReference>
<dbReference type="AlphaFoldDB" id="A0A1H3EPW6"/>
<evidence type="ECO:0000256" key="7">
    <source>
        <dbReference type="SAM" id="MobiDB-lite"/>
    </source>
</evidence>
<evidence type="ECO:0000259" key="10">
    <source>
        <dbReference type="PROSITE" id="PS50929"/>
    </source>
</evidence>
<dbReference type="EMBL" id="FNMZ01000010">
    <property type="protein sequence ID" value="SDX80761.1"/>
    <property type="molecule type" value="Genomic_DNA"/>
</dbReference>
<keyword evidence="12" id="KW-1185">Reference proteome</keyword>